<organism evidence="2">
    <name type="scientific">Nothobranchius kadleci</name>
    <name type="common">African annual killifish</name>
    <dbReference type="NCBI Taxonomy" id="1051664"/>
    <lineage>
        <taxon>Eukaryota</taxon>
        <taxon>Metazoa</taxon>
        <taxon>Chordata</taxon>
        <taxon>Craniata</taxon>
        <taxon>Vertebrata</taxon>
        <taxon>Euteleostomi</taxon>
        <taxon>Actinopterygii</taxon>
        <taxon>Neopterygii</taxon>
        <taxon>Teleostei</taxon>
        <taxon>Neoteleostei</taxon>
        <taxon>Acanthomorphata</taxon>
        <taxon>Ovalentaria</taxon>
        <taxon>Atherinomorphae</taxon>
        <taxon>Cyprinodontiformes</taxon>
        <taxon>Nothobranchiidae</taxon>
        <taxon>Nothobranchius</taxon>
    </lineage>
</organism>
<protein>
    <submittedName>
        <fullName evidence="2">Uncharacterized protein</fullName>
    </submittedName>
</protein>
<proteinExistence type="predicted"/>
<evidence type="ECO:0000256" key="1">
    <source>
        <dbReference type="SAM" id="Phobius"/>
    </source>
</evidence>
<reference evidence="2" key="1">
    <citation type="submission" date="2016-05" db="EMBL/GenBank/DDBJ databases">
        <authorList>
            <person name="Lavstsen T."/>
            <person name="Jespersen J.S."/>
        </authorList>
    </citation>
    <scope>NUCLEOTIDE SEQUENCE</scope>
    <source>
        <tissue evidence="2">Brain</tissue>
    </source>
</reference>
<feature type="non-terminal residue" evidence="2">
    <location>
        <position position="119"/>
    </location>
</feature>
<keyword evidence="1" id="KW-0812">Transmembrane</keyword>
<feature type="transmembrane region" description="Helical" evidence="1">
    <location>
        <begin position="52"/>
        <end position="71"/>
    </location>
</feature>
<keyword evidence="1" id="KW-1133">Transmembrane helix</keyword>
<feature type="transmembrane region" description="Helical" evidence="1">
    <location>
        <begin position="21"/>
        <end position="46"/>
    </location>
</feature>
<name>A0A1A8BMA5_NOTKA</name>
<reference evidence="2" key="2">
    <citation type="submission" date="2016-06" db="EMBL/GenBank/DDBJ databases">
        <title>The genome of a short-lived fish provides insights into sex chromosome evolution and the genetic control of aging.</title>
        <authorList>
            <person name="Reichwald K."/>
            <person name="Felder M."/>
            <person name="Petzold A."/>
            <person name="Koch P."/>
            <person name="Groth M."/>
            <person name="Platzer M."/>
        </authorList>
    </citation>
    <scope>NUCLEOTIDE SEQUENCE</scope>
    <source>
        <tissue evidence="2">Brain</tissue>
    </source>
</reference>
<keyword evidence="1" id="KW-0472">Membrane</keyword>
<gene>
    <name evidence="2" type="primary">Nfu_g_1_022896</name>
</gene>
<evidence type="ECO:0000313" key="2">
    <source>
        <dbReference type="EMBL" id="SBP68752.1"/>
    </source>
</evidence>
<dbReference type="EMBL" id="HADZ01004811">
    <property type="protein sequence ID" value="SBP68752.1"/>
    <property type="molecule type" value="Transcribed_RNA"/>
</dbReference>
<feature type="non-terminal residue" evidence="2">
    <location>
        <position position="1"/>
    </location>
</feature>
<sequence length="119" mass="12789">CTAVRRGAMFSVCTRHQQNGCLSLTSPLSVLVLSSVLSPVLSPFVLTAKQQLPPLFQIATCMNVLCVLCVLRARAIVRISSHPPVSLLFPVHQSMFTDSVLLVICQPLCCSAIKAVPVT</sequence>
<accession>A0A1A8BMA5</accession>
<dbReference type="AlphaFoldDB" id="A0A1A8BMA5"/>